<dbReference type="Pfam" id="PF24732">
    <property type="entry name" value="ParE_like"/>
    <property type="match status" value="1"/>
</dbReference>
<organism evidence="2 3">
    <name type="scientific">Microseira wollei NIES-4236</name>
    <dbReference type="NCBI Taxonomy" id="2530354"/>
    <lineage>
        <taxon>Bacteria</taxon>
        <taxon>Bacillati</taxon>
        <taxon>Cyanobacteriota</taxon>
        <taxon>Cyanophyceae</taxon>
        <taxon>Oscillatoriophycideae</taxon>
        <taxon>Aerosakkonematales</taxon>
        <taxon>Aerosakkonemataceae</taxon>
        <taxon>Microseira</taxon>
    </lineage>
</organism>
<dbReference type="InterPro" id="IPR035093">
    <property type="entry name" value="RelE/ParE_toxin_dom_sf"/>
</dbReference>
<accession>A0AAV3XAR9</accession>
<keyword evidence="3" id="KW-1185">Reference proteome</keyword>
<reference evidence="2" key="1">
    <citation type="submission" date="2019-10" db="EMBL/GenBank/DDBJ databases">
        <title>Draft genome sequece of Microseira wollei NIES-4236.</title>
        <authorList>
            <person name="Yamaguchi H."/>
            <person name="Suzuki S."/>
            <person name="Kawachi M."/>
        </authorList>
    </citation>
    <scope>NUCLEOTIDE SEQUENCE</scope>
    <source>
        <strain evidence="2">NIES-4236</strain>
    </source>
</reference>
<dbReference type="EMBL" id="BLAY01000068">
    <property type="protein sequence ID" value="GET39548.1"/>
    <property type="molecule type" value="Genomic_DNA"/>
</dbReference>
<name>A0AAV3XAR9_9CYAN</name>
<dbReference type="AlphaFoldDB" id="A0AAV3XAR9"/>
<dbReference type="RefSeq" id="WP_226584946.1">
    <property type="nucleotide sequence ID" value="NZ_BLAY01000068.1"/>
</dbReference>
<gene>
    <name evidence="2" type="ORF">MiSe_43180</name>
</gene>
<evidence type="ECO:0000259" key="1">
    <source>
        <dbReference type="Pfam" id="PF24732"/>
    </source>
</evidence>
<feature type="domain" description="ParE-like toxin" evidence="1">
    <location>
        <begin position="19"/>
        <end position="84"/>
    </location>
</feature>
<proteinExistence type="predicted"/>
<evidence type="ECO:0000313" key="3">
    <source>
        <dbReference type="Proteomes" id="UP001050975"/>
    </source>
</evidence>
<comment type="caution">
    <text evidence="2">The sequence shown here is derived from an EMBL/GenBank/DDBJ whole genome shotgun (WGS) entry which is preliminary data.</text>
</comment>
<dbReference type="SUPFAM" id="SSF143011">
    <property type="entry name" value="RelE-like"/>
    <property type="match status" value="1"/>
</dbReference>
<protein>
    <recommendedName>
        <fullName evidence="1">ParE-like toxin domain-containing protein</fullName>
    </recommendedName>
</protein>
<dbReference type="InterPro" id="IPR056925">
    <property type="entry name" value="ParE-like"/>
</dbReference>
<evidence type="ECO:0000313" key="2">
    <source>
        <dbReference type="EMBL" id="GET39548.1"/>
    </source>
</evidence>
<sequence length="90" mass="10526">MKSRTTAQFRKAFADLPAQVQAQARAAYRQFREEPSHPSLRFKQVHPTLPIYCARFSKIYRAVGQPIDDCIVWFWIGSHADYDKLLSQLR</sequence>
<dbReference type="Proteomes" id="UP001050975">
    <property type="component" value="Unassembled WGS sequence"/>
</dbReference>